<gene>
    <name evidence="2" type="ORF">NCTC7102_02462</name>
</gene>
<dbReference type="AlphaFoldDB" id="A0A447JGI6"/>
<accession>A0A447JGI6</accession>
<proteinExistence type="predicted"/>
<name>A0A447JGI6_SALET</name>
<evidence type="ECO:0000256" key="1">
    <source>
        <dbReference type="SAM" id="Phobius"/>
    </source>
</evidence>
<keyword evidence="1" id="KW-1133">Transmembrane helix</keyword>
<protein>
    <submittedName>
        <fullName evidence="2">Uncharacterized protein</fullName>
    </submittedName>
</protein>
<evidence type="ECO:0000313" key="3">
    <source>
        <dbReference type="Proteomes" id="UP000281393"/>
    </source>
</evidence>
<keyword evidence="1" id="KW-0812">Transmembrane</keyword>
<sequence length="131" mass="14846">MRNLVSLRQNGGTGLLQNLRARHVGDFGRIVGIFDTATRFRQVVYGIAQVGDSGVETVLNRTQVRTQRINLRQRGINFLQRIFGGCSSRFRQLWLCFEIMTSSFAGIVGFTVDSNNFGFYRLRHPVGSVQF</sequence>
<evidence type="ECO:0000313" key="2">
    <source>
        <dbReference type="EMBL" id="VDY41080.1"/>
    </source>
</evidence>
<dbReference type="Proteomes" id="UP000281393">
    <property type="component" value="Chromosome"/>
</dbReference>
<reference evidence="2 3" key="1">
    <citation type="submission" date="2018-12" db="EMBL/GenBank/DDBJ databases">
        <authorList>
            <consortium name="Pathogen Informatics"/>
        </authorList>
    </citation>
    <scope>NUCLEOTIDE SEQUENCE [LARGE SCALE GENOMIC DNA]</scope>
    <source>
        <strain evidence="2 3">NCTC7102</strain>
    </source>
</reference>
<dbReference type="EMBL" id="LR133909">
    <property type="protein sequence ID" value="VDY41080.1"/>
    <property type="molecule type" value="Genomic_DNA"/>
</dbReference>
<feature type="transmembrane region" description="Helical" evidence="1">
    <location>
        <begin position="93"/>
        <end position="112"/>
    </location>
</feature>
<organism evidence="2 3">
    <name type="scientific">Salmonella enterica subsp. enterica serovar Daytona</name>
    <dbReference type="NCBI Taxonomy" id="1962639"/>
    <lineage>
        <taxon>Bacteria</taxon>
        <taxon>Pseudomonadati</taxon>
        <taxon>Pseudomonadota</taxon>
        <taxon>Gammaproteobacteria</taxon>
        <taxon>Enterobacterales</taxon>
        <taxon>Enterobacteriaceae</taxon>
        <taxon>Salmonella</taxon>
    </lineage>
</organism>
<keyword evidence="1" id="KW-0472">Membrane</keyword>